<comment type="caution">
    <text evidence="12">The sequence shown here is derived from an EMBL/GenBank/DDBJ whole genome shotgun (WGS) entry which is preliminary data.</text>
</comment>
<dbReference type="PANTHER" id="PTHR48063">
    <property type="entry name" value="LRR RECEPTOR-LIKE KINASE"/>
    <property type="match status" value="1"/>
</dbReference>
<evidence type="ECO:0000256" key="5">
    <source>
        <dbReference type="ARBA" id="ARBA00022737"/>
    </source>
</evidence>
<sequence>MFSSTSQMVLPFLWLLCAATLITACMSHVNVNAVCNEKDQHMLSIFKQSIEDPVNSLSSWSTEKDCCKWSGIHCNNITGRVTSLQLDRAYADYNDRLGGKFNFSLLDLEFLSYLDLSFNYFEVTDFESILASSQNQSSHKVKFSNLLHLDLSFNYKLQMDNLRWVPHLSSLKYLDLSGIDLSNETLWLQRVTMLPSLMELLLQNCSLNGISSSLWYVNFTSLTLLDISSNISHAISHLDFSHNYLRGQIPATFGQQSSKWIGQFKYLEQLDLSNNMLYGLIPETIMYPNYHASRILGNTLKNIPSF</sequence>
<feature type="chain" id="PRO_5043021815" description="Leucine-rich repeat-containing N-terminal plant-type domain-containing protein" evidence="10">
    <location>
        <begin position="25"/>
        <end position="306"/>
    </location>
</feature>
<keyword evidence="13" id="KW-1185">Reference proteome</keyword>
<accession>A0AAN9EPH5</accession>
<organism evidence="12 13">
    <name type="scientific">Crotalaria pallida</name>
    <name type="common">Smooth rattlebox</name>
    <name type="synonym">Crotalaria striata</name>
    <dbReference type="NCBI Taxonomy" id="3830"/>
    <lineage>
        <taxon>Eukaryota</taxon>
        <taxon>Viridiplantae</taxon>
        <taxon>Streptophyta</taxon>
        <taxon>Embryophyta</taxon>
        <taxon>Tracheophyta</taxon>
        <taxon>Spermatophyta</taxon>
        <taxon>Magnoliopsida</taxon>
        <taxon>eudicotyledons</taxon>
        <taxon>Gunneridae</taxon>
        <taxon>Pentapetalae</taxon>
        <taxon>rosids</taxon>
        <taxon>fabids</taxon>
        <taxon>Fabales</taxon>
        <taxon>Fabaceae</taxon>
        <taxon>Papilionoideae</taxon>
        <taxon>50 kb inversion clade</taxon>
        <taxon>genistoids sensu lato</taxon>
        <taxon>core genistoids</taxon>
        <taxon>Crotalarieae</taxon>
        <taxon>Crotalaria</taxon>
    </lineage>
</organism>
<dbReference type="InterPro" id="IPR032675">
    <property type="entry name" value="LRR_dom_sf"/>
</dbReference>
<dbReference type="InterPro" id="IPR001611">
    <property type="entry name" value="Leu-rich_rpt"/>
</dbReference>
<dbReference type="InterPro" id="IPR046956">
    <property type="entry name" value="RLP23-like"/>
</dbReference>
<dbReference type="EMBL" id="JAYWIO010000005">
    <property type="protein sequence ID" value="KAK7261362.1"/>
    <property type="molecule type" value="Genomic_DNA"/>
</dbReference>
<dbReference type="Pfam" id="PF00560">
    <property type="entry name" value="LRR_1"/>
    <property type="match status" value="2"/>
</dbReference>
<evidence type="ECO:0000256" key="9">
    <source>
        <dbReference type="ARBA" id="ARBA00023180"/>
    </source>
</evidence>
<keyword evidence="8" id="KW-0675">Receptor</keyword>
<evidence type="ECO:0000256" key="1">
    <source>
        <dbReference type="ARBA" id="ARBA00004479"/>
    </source>
</evidence>
<dbReference type="InterPro" id="IPR013210">
    <property type="entry name" value="LRR_N_plant-typ"/>
</dbReference>
<dbReference type="Gene3D" id="3.80.10.10">
    <property type="entry name" value="Ribonuclease Inhibitor"/>
    <property type="match status" value="1"/>
</dbReference>
<evidence type="ECO:0000256" key="8">
    <source>
        <dbReference type="ARBA" id="ARBA00023170"/>
    </source>
</evidence>
<keyword evidence="9" id="KW-0325">Glycoprotein</keyword>
<feature type="domain" description="Leucine-rich repeat-containing N-terminal plant-type" evidence="11">
    <location>
        <begin position="42"/>
        <end position="75"/>
    </location>
</feature>
<evidence type="ECO:0000256" key="2">
    <source>
        <dbReference type="ARBA" id="ARBA00022614"/>
    </source>
</evidence>
<dbReference type="GO" id="GO:0016020">
    <property type="term" value="C:membrane"/>
    <property type="evidence" value="ECO:0007669"/>
    <property type="project" value="UniProtKB-SubCell"/>
</dbReference>
<gene>
    <name evidence="12" type="ORF">RIF29_27671</name>
</gene>
<keyword evidence="4 10" id="KW-0732">Signal</keyword>
<keyword evidence="3" id="KW-0812">Transmembrane</keyword>
<keyword evidence="5" id="KW-0677">Repeat</keyword>
<evidence type="ECO:0000256" key="6">
    <source>
        <dbReference type="ARBA" id="ARBA00022989"/>
    </source>
</evidence>
<protein>
    <recommendedName>
        <fullName evidence="11">Leucine-rich repeat-containing N-terminal plant-type domain-containing protein</fullName>
    </recommendedName>
</protein>
<dbReference type="Pfam" id="PF08263">
    <property type="entry name" value="LRRNT_2"/>
    <property type="match status" value="1"/>
</dbReference>
<evidence type="ECO:0000259" key="11">
    <source>
        <dbReference type="Pfam" id="PF08263"/>
    </source>
</evidence>
<dbReference type="AlphaFoldDB" id="A0AAN9EPH5"/>
<keyword evidence="2" id="KW-0433">Leucine-rich repeat</keyword>
<keyword evidence="7" id="KW-0472">Membrane</keyword>
<proteinExistence type="predicted"/>
<dbReference type="Proteomes" id="UP001372338">
    <property type="component" value="Unassembled WGS sequence"/>
</dbReference>
<evidence type="ECO:0000256" key="10">
    <source>
        <dbReference type="SAM" id="SignalP"/>
    </source>
</evidence>
<evidence type="ECO:0000256" key="7">
    <source>
        <dbReference type="ARBA" id="ARBA00023136"/>
    </source>
</evidence>
<evidence type="ECO:0000313" key="13">
    <source>
        <dbReference type="Proteomes" id="UP001372338"/>
    </source>
</evidence>
<dbReference type="PANTHER" id="PTHR48063:SF52">
    <property type="entry name" value="LRR RECEPTOR-LIKE KINASE FAMILY PROTEIN"/>
    <property type="match status" value="1"/>
</dbReference>
<evidence type="ECO:0000313" key="12">
    <source>
        <dbReference type="EMBL" id="KAK7261362.1"/>
    </source>
</evidence>
<reference evidence="12 13" key="1">
    <citation type="submission" date="2024-01" db="EMBL/GenBank/DDBJ databases">
        <title>The genomes of 5 underutilized Papilionoideae crops provide insights into root nodulation and disease resistanc.</title>
        <authorList>
            <person name="Yuan L."/>
        </authorList>
    </citation>
    <scope>NUCLEOTIDE SEQUENCE [LARGE SCALE GENOMIC DNA]</scope>
    <source>
        <strain evidence="12">ZHUSHIDOU_FW_LH</strain>
        <tissue evidence="12">Leaf</tissue>
    </source>
</reference>
<feature type="signal peptide" evidence="10">
    <location>
        <begin position="1"/>
        <end position="24"/>
    </location>
</feature>
<evidence type="ECO:0000256" key="3">
    <source>
        <dbReference type="ARBA" id="ARBA00022692"/>
    </source>
</evidence>
<name>A0AAN9EPH5_CROPI</name>
<dbReference type="SUPFAM" id="SSF52058">
    <property type="entry name" value="L domain-like"/>
    <property type="match status" value="1"/>
</dbReference>
<keyword evidence="6" id="KW-1133">Transmembrane helix</keyword>
<evidence type="ECO:0000256" key="4">
    <source>
        <dbReference type="ARBA" id="ARBA00022729"/>
    </source>
</evidence>
<comment type="subcellular location">
    <subcellularLocation>
        <location evidence="1">Membrane</location>
        <topology evidence="1">Single-pass type I membrane protein</topology>
    </subcellularLocation>
</comment>